<gene>
    <name evidence="1" type="ORF">MILVUS5_LOCUS41715</name>
</gene>
<evidence type="ECO:0000313" key="2">
    <source>
        <dbReference type="Proteomes" id="UP001177021"/>
    </source>
</evidence>
<organism evidence="1 2">
    <name type="scientific">Trifolium pratense</name>
    <name type="common">Red clover</name>
    <dbReference type="NCBI Taxonomy" id="57577"/>
    <lineage>
        <taxon>Eukaryota</taxon>
        <taxon>Viridiplantae</taxon>
        <taxon>Streptophyta</taxon>
        <taxon>Embryophyta</taxon>
        <taxon>Tracheophyta</taxon>
        <taxon>Spermatophyta</taxon>
        <taxon>Magnoliopsida</taxon>
        <taxon>eudicotyledons</taxon>
        <taxon>Gunneridae</taxon>
        <taxon>Pentapetalae</taxon>
        <taxon>rosids</taxon>
        <taxon>fabids</taxon>
        <taxon>Fabales</taxon>
        <taxon>Fabaceae</taxon>
        <taxon>Papilionoideae</taxon>
        <taxon>50 kb inversion clade</taxon>
        <taxon>NPAAA clade</taxon>
        <taxon>Hologalegina</taxon>
        <taxon>IRL clade</taxon>
        <taxon>Trifolieae</taxon>
        <taxon>Trifolium</taxon>
    </lineage>
</organism>
<evidence type="ECO:0000313" key="1">
    <source>
        <dbReference type="EMBL" id="CAJ2679670.1"/>
    </source>
</evidence>
<keyword evidence="2" id="KW-1185">Reference proteome</keyword>
<protein>
    <submittedName>
        <fullName evidence="1">Uncharacterized protein</fullName>
    </submittedName>
</protein>
<dbReference type="EMBL" id="CASHSV030000823">
    <property type="protein sequence ID" value="CAJ2679670.1"/>
    <property type="molecule type" value="Genomic_DNA"/>
</dbReference>
<proteinExistence type="predicted"/>
<reference evidence="1" key="1">
    <citation type="submission" date="2023-10" db="EMBL/GenBank/DDBJ databases">
        <authorList>
            <person name="Rodriguez Cubillos JULIANA M."/>
            <person name="De Vega J."/>
        </authorList>
    </citation>
    <scope>NUCLEOTIDE SEQUENCE</scope>
</reference>
<sequence length="84" mass="9978">MYELRFQSINLYQRKVKNSYSILRLVFINLALGWSIPSIGGFLAAGFYMFESHELMHKRRKYVGISDSLKDFHQRNETNRLCKT</sequence>
<comment type="caution">
    <text evidence="1">The sequence shown here is derived from an EMBL/GenBank/DDBJ whole genome shotgun (WGS) entry which is preliminary data.</text>
</comment>
<dbReference type="Proteomes" id="UP001177021">
    <property type="component" value="Unassembled WGS sequence"/>
</dbReference>
<name>A0ACB0MFG9_TRIPR</name>
<accession>A0ACB0MFG9</accession>